<evidence type="ECO:0000256" key="1">
    <source>
        <dbReference type="SAM" id="Phobius"/>
    </source>
</evidence>
<organism evidence="2 3">
    <name type="scientific">Arcanobacterium phocisimile</name>
    <dbReference type="NCBI Taxonomy" id="1302235"/>
    <lineage>
        <taxon>Bacteria</taxon>
        <taxon>Bacillati</taxon>
        <taxon>Actinomycetota</taxon>
        <taxon>Actinomycetes</taxon>
        <taxon>Actinomycetales</taxon>
        <taxon>Actinomycetaceae</taxon>
        <taxon>Arcanobacterium</taxon>
    </lineage>
</organism>
<accession>A0ABX7IFY4</accession>
<feature type="transmembrane region" description="Helical" evidence="1">
    <location>
        <begin position="30"/>
        <end position="51"/>
    </location>
</feature>
<gene>
    <name evidence="2" type="ORF">JTE88_08255</name>
</gene>
<keyword evidence="3" id="KW-1185">Reference proteome</keyword>
<keyword evidence="1" id="KW-0812">Transmembrane</keyword>
<sequence>MKATIITLQFIAALVAAILGAVTIFSDTDLHTGTVLALALYFLLECCNQFLNYRKEKQL</sequence>
<keyword evidence="1" id="KW-0472">Membrane</keyword>
<reference evidence="2 3" key="1">
    <citation type="submission" date="2021-02" db="EMBL/GenBank/DDBJ databases">
        <title>Complete Genome Sequence of Arcanobacterium phocisimile strain DSM 26142T from a harbour seal.</title>
        <authorList>
            <person name="Borowiak M."/>
            <person name="Alssahen M."/>
            <person name="Malorny B."/>
            <person name="Laemmler C."/>
            <person name="Siebert U."/>
            <person name="Ploetz M."/>
            <person name="Abdulmawjood A."/>
        </authorList>
    </citation>
    <scope>NUCLEOTIDE SEQUENCE [LARGE SCALE GENOMIC DNA]</scope>
    <source>
        <strain evidence="2 3">DSM 26142</strain>
    </source>
</reference>
<evidence type="ECO:0000313" key="2">
    <source>
        <dbReference type="EMBL" id="QRV02051.1"/>
    </source>
</evidence>
<dbReference type="Proteomes" id="UP000602653">
    <property type="component" value="Chromosome"/>
</dbReference>
<dbReference type="EMBL" id="CP070228">
    <property type="protein sequence ID" value="QRV02051.1"/>
    <property type="molecule type" value="Genomic_DNA"/>
</dbReference>
<protein>
    <recommendedName>
        <fullName evidence="4">TMhelix containing protein</fullName>
    </recommendedName>
</protein>
<keyword evidence="1" id="KW-1133">Transmembrane helix</keyword>
<proteinExistence type="predicted"/>
<evidence type="ECO:0000313" key="3">
    <source>
        <dbReference type="Proteomes" id="UP000602653"/>
    </source>
</evidence>
<evidence type="ECO:0008006" key="4">
    <source>
        <dbReference type="Google" id="ProtNLM"/>
    </source>
</evidence>
<dbReference type="RefSeq" id="WP_204424250.1">
    <property type="nucleotide sequence ID" value="NZ_CP070228.1"/>
</dbReference>
<name>A0ABX7IFY4_9ACTO</name>